<gene>
    <name evidence="3" type="ORF">FHR87_001158</name>
</gene>
<reference evidence="3 4" key="1">
    <citation type="submission" date="2020-08" db="EMBL/GenBank/DDBJ databases">
        <title>Genomic Encyclopedia of Type Strains, Phase III (KMG-III): the genomes of soil and plant-associated and newly described type strains.</title>
        <authorList>
            <person name="Whitman W."/>
        </authorList>
    </citation>
    <scope>NUCLEOTIDE SEQUENCE [LARGE SCALE GENOMIC DNA]</scope>
    <source>
        <strain evidence="3 4">CECT 4462</strain>
    </source>
</reference>
<evidence type="ECO:0000313" key="3">
    <source>
        <dbReference type="EMBL" id="MBB3102770.1"/>
    </source>
</evidence>
<evidence type="ECO:0000313" key="4">
    <source>
        <dbReference type="Proteomes" id="UP000549250"/>
    </source>
</evidence>
<dbReference type="PANTHER" id="PTHR43329">
    <property type="entry name" value="EPOXIDE HYDROLASE"/>
    <property type="match status" value="1"/>
</dbReference>
<dbReference type="RefSeq" id="WP_183165750.1">
    <property type="nucleotide sequence ID" value="NZ_JACHXI010000004.1"/>
</dbReference>
<keyword evidence="1" id="KW-0378">Hydrolase</keyword>
<name>A0A839T299_AZOMA</name>
<dbReference type="AlphaFoldDB" id="A0A839T299"/>
<evidence type="ECO:0000256" key="1">
    <source>
        <dbReference type="ARBA" id="ARBA00022801"/>
    </source>
</evidence>
<dbReference type="InterPro" id="IPR029058">
    <property type="entry name" value="AB_hydrolase_fold"/>
</dbReference>
<dbReference type="GO" id="GO:0016787">
    <property type="term" value="F:hydrolase activity"/>
    <property type="evidence" value="ECO:0007669"/>
    <property type="project" value="UniProtKB-KW"/>
</dbReference>
<organism evidence="3 4">
    <name type="scientific">Azomonas macrocytogenes</name>
    <name type="common">Azotobacter macrocytogenes</name>
    <dbReference type="NCBI Taxonomy" id="69962"/>
    <lineage>
        <taxon>Bacteria</taxon>
        <taxon>Pseudomonadati</taxon>
        <taxon>Pseudomonadota</taxon>
        <taxon>Gammaproteobacteria</taxon>
        <taxon>Pseudomonadales</taxon>
        <taxon>Pseudomonadaceae</taxon>
        <taxon>Azomonas</taxon>
    </lineage>
</organism>
<keyword evidence="4" id="KW-1185">Reference proteome</keyword>
<protein>
    <submittedName>
        <fullName evidence="3">Pimeloyl-ACP methyl ester carboxylesterase</fullName>
    </submittedName>
</protein>
<dbReference type="PRINTS" id="PR00412">
    <property type="entry name" value="EPOXHYDRLASE"/>
</dbReference>
<accession>A0A839T299</accession>
<dbReference type="InterPro" id="IPR000639">
    <property type="entry name" value="Epox_hydrolase-like"/>
</dbReference>
<dbReference type="InterPro" id="IPR000073">
    <property type="entry name" value="AB_hydrolase_1"/>
</dbReference>
<dbReference type="Proteomes" id="UP000549250">
    <property type="component" value="Unassembled WGS sequence"/>
</dbReference>
<sequence>MATDNLRVLRTSRLEQHYADSGPAAGPVAVLLHGWPDAIATWASQVAALNDAGWRTLVPYLRGFGPNRFLAAATPRSGQLSAIATDILELVDALGVQRFAVIGHDWGARAAYILAALRPERVSHCVALSVGYGAPGPLSLRQAQNYWYHWYFAVPRGEAALRADRRALCQHLWREWAPGWAFDEALFADTAQAFDNPDWLAITLHSYRQRWGHAEGDPAYAEWEARLRGTPVITVPTLVLHGVDDCCNDPSTSASREYFSGRYHRILLPGIGHFPQREAPAAVGVAILDWLDLPG</sequence>
<proteinExistence type="predicted"/>
<dbReference type="Pfam" id="PF00561">
    <property type="entry name" value="Abhydrolase_1"/>
    <property type="match status" value="1"/>
</dbReference>
<comment type="caution">
    <text evidence="3">The sequence shown here is derived from an EMBL/GenBank/DDBJ whole genome shotgun (WGS) entry which is preliminary data.</text>
</comment>
<evidence type="ECO:0000259" key="2">
    <source>
        <dbReference type="Pfam" id="PF00561"/>
    </source>
</evidence>
<dbReference type="SUPFAM" id="SSF53474">
    <property type="entry name" value="alpha/beta-Hydrolases"/>
    <property type="match status" value="1"/>
</dbReference>
<dbReference type="Gene3D" id="3.40.50.1820">
    <property type="entry name" value="alpha/beta hydrolase"/>
    <property type="match status" value="1"/>
</dbReference>
<feature type="domain" description="AB hydrolase-1" evidence="2">
    <location>
        <begin position="30"/>
        <end position="276"/>
    </location>
</feature>
<dbReference type="EMBL" id="JACHXI010000004">
    <property type="protein sequence ID" value="MBB3102770.1"/>
    <property type="molecule type" value="Genomic_DNA"/>
</dbReference>